<keyword evidence="1" id="KW-0812">Transmembrane</keyword>
<keyword evidence="1" id="KW-0472">Membrane</keyword>
<dbReference type="AlphaFoldDB" id="A0A1L7VUG9"/>
<dbReference type="EMBL" id="FJOF01000008">
    <property type="protein sequence ID" value="CZR44024.1"/>
    <property type="molecule type" value="Genomic_DNA"/>
</dbReference>
<proteinExistence type="predicted"/>
<evidence type="ECO:0000256" key="1">
    <source>
        <dbReference type="SAM" id="Phobius"/>
    </source>
</evidence>
<reference evidence="3" key="1">
    <citation type="journal article" date="2016" name="Genome Biol. Evol.">
        <title>Comparative 'omics' of the Fusarium fujikuroi species complex highlights differences in genetic potential and metabolite synthesis.</title>
        <authorList>
            <person name="Niehaus E.-M."/>
            <person name="Muensterkoetter M."/>
            <person name="Proctor R.H."/>
            <person name="Brown D.W."/>
            <person name="Sharon A."/>
            <person name="Idan Y."/>
            <person name="Oren-Young L."/>
            <person name="Sieber C.M."/>
            <person name="Novak O."/>
            <person name="Pencik A."/>
            <person name="Tarkowska D."/>
            <person name="Hromadova K."/>
            <person name="Freeman S."/>
            <person name="Maymon M."/>
            <person name="Elazar M."/>
            <person name="Youssef S.A."/>
            <person name="El-Shabrawy E.S.M."/>
            <person name="Shalaby A.B.A."/>
            <person name="Houterman P."/>
            <person name="Brock N.L."/>
            <person name="Burkhardt I."/>
            <person name="Tsavkelova E.A."/>
            <person name="Dickschat J.S."/>
            <person name="Galuszka P."/>
            <person name="Gueldener U."/>
            <person name="Tudzynski B."/>
        </authorList>
    </citation>
    <scope>NUCLEOTIDE SEQUENCE [LARGE SCALE GENOMIC DNA]</scope>
    <source>
        <strain evidence="3">ET1</strain>
    </source>
</reference>
<feature type="transmembrane region" description="Helical" evidence="1">
    <location>
        <begin position="40"/>
        <end position="57"/>
    </location>
</feature>
<accession>A0A1L7VUG9</accession>
<dbReference type="RefSeq" id="XP_031084614.1">
    <property type="nucleotide sequence ID" value="XM_031218790.1"/>
</dbReference>
<keyword evidence="1" id="KW-1133">Transmembrane helix</keyword>
<evidence type="ECO:0000313" key="2">
    <source>
        <dbReference type="EMBL" id="CZR44024.1"/>
    </source>
</evidence>
<dbReference type="Proteomes" id="UP000183971">
    <property type="component" value="Unassembled WGS sequence"/>
</dbReference>
<protein>
    <submittedName>
        <fullName evidence="2">Uncharacterized protein</fullName>
    </submittedName>
</protein>
<gene>
    <name evidence="2" type="ORF">FPRO_13832</name>
</gene>
<evidence type="ECO:0000313" key="3">
    <source>
        <dbReference type="Proteomes" id="UP000183971"/>
    </source>
</evidence>
<name>A0A1L7VUG9_FUSPR</name>
<dbReference type="VEuPathDB" id="FungiDB:FPRO_13832"/>
<organism evidence="2 3">
    <name type="scientific">Fusarium proliferatum (strain ET1)</name>
    <name type="common">Orchid endophyte fungus</name>
    <dbReference type="NCBI Taxonomy" id="1227346"/>
    <lineage>
        <taxon>Eukaryota</taxon>
        <taxon>Fungi</taxon>
        <taxon>Dikarya</taxon>
        <taxon>Ascomycota</taxon>
        <taxon>Pezizomycotina</taxon>
        <taxon>Sordariomycetes</taxon>
        <taxon>Hypocreomycetidae</taxon>
        <taxon>Hypocreales</taxon>
        <taxon>Nectriaceae</taxon>
        <taxon>Fusarium</taxon>
        <taxon>Fusarium fujikuroi species complex</taxon>
    </lineage>
</organism>
<dbReference type="GeneID" id="42058691"/>
<keyword evidence="3" id="KW-1185">Reference proteome</keyword>
<comment type="caution">
    <text evidence="2">The sequence shown here is derived from an EMBL/GenBank/DDBJ whole genome shotgun (WGS) entry which is preliminary data.</text>
</comment>
<sequence length="85" mass="9379">MPKYTAERFYSSSTKGKTYLTKPLIDLTLQPVAILGSIPARYYTLLLSMLIIYAVLLKRSNQVPLCRAVLLLAANLASSFGCLLP</sequence>